<dbReference type="Gene3D" id="3.30.200.20">
    <property type="entry name" value="Phosphorylase Kinase, domain 1"/>
    <property type="match status" value="1"/>
</dbReference>
<dbReference type="InterPro" id="IPR000719">
    <property type="entry name" value="Prot_kinase_dom"/>
</dbReference>
<dbReference type="PANTHER" id="PTHR44329:SF214">
    <property type="entry name" value="PROTEIN KINASE DOMAIN-CONTAINING PROTEIN"/>
    <property type="match status" value="1"/>
</dbReference>
<keyword evidence="2" id="KW-0808">Transferase</keyword>
<dbReference type="AlphaFoldDB" id="A0A699ZQ44"/>
<keyword evidence="2" id="KW-0418">Kinase</keyword>
<dbReference type="GO" id="GO:0004674">
    <property type="term" value="F:protein serine/threonine kinase activity"/>
    <property type="evidence" value="ECO:0007669"/>
    <property type="project" value="TreeGrafter"/>
</dbReference>
<dbReference type="EMBL" id="BLLF01002635">
    <property type="protein sequence ID" value="GFH24803.1"/>
    <property type="molecule type" value="Genomic_DNA"/>
</dbReference>
<evidence type="ECO:0000313" key="3">
    <source>
        <dbReference type="Proteomes" id="UP000485058"/>
    </source>
</evidence>
<dbReference type="InterPro" id="IPR001245">
    <property type="entry name" value="Ser-Thr/Tyr_kinase_cat_dom"/>
</dbReference>
<name>A0A699ZQ44_HAELA</name>
<dbReference type="Pfam" id="PF07714">
    <property type="entry name" value="PK_Tyr_Ser-Thr"/>
    <property type="match status" value="1"/>
</dbReference>
<dbReference type="Proteomes" id="UP000485058">
    <property type="component" value="Unassembled WGS sequence"/>
</dbReference>
<feature type="non-terminal residue" evidence="2">
    <location>
        <position position="162"/>
    </location>
</feature>
<comment type="caution">
    <text evidence="2">The sequence shown here is derived from an EMBL/GenBank/DDBJ whole genome shotgun (WGS) entry which is preliminary data.</text>
</comment>
<keyword evidence="3" id="KW-1185">Reference proteome</keyword>
<organism evidence="2 3">
    <name type="scientific">Haematococcus lacustris</name>
    <name type="common">Green alga</name>
    <name type="synonym">Haematococcus pluvialis</name>
    <dbReference type="NCBI Taxonomy" id="44745"/>
    <lineage>
        <taxon>Eukaryota</taxon>
        <taxon>Viridiplantae</taxon>
        <taxon>Chlorophyta</taxon>
        <taxon>core chlorophytes</taxon>
        <taxon>Chlorophyceae</taxon>
        <taxon>CS clade</taxon>
        <taxon>Chlamydomonadales</taxon>
        <taxon>Haematococcaceae</taxon>
        <taxon>Haematococcus</taxon>
    </lineage>
</organism>
<dbReference type="InterPro" id="IPR051681">
    <property type="entry name" value="Ser/Thr_Kinases-Pseudokinases"/>
</dbReference>
<evidence type="ECO:0000259" key="1">
    <source>
        <dbReference type="PROSITE" id="PS50011"/>
    </source>
</evidence>
<reference evidence="2 3" key="1">
    <citation type="submission" date="2020-02" db="EMBL/GenBank/DDBJ databases">
        <title>Draft genome sequence of Haematococcus lacustris strain NIES-144.</title>
        <authorList>
            <person name="Morimoto D."/>
            <person name="Nakagawa S."/>
            <person name="Yoshida T."/>
            <person name="Sawayama S."/>
        </authorList>
    </citation>
    <scope>NUCLEOTIDE SEQUENCE [LARGE SCALE GENOMIC DNA]</scope>
    <source>
        <strain evidence="2 3">NIES-144</strain>
    </source>
</reference>
<evidence type="ECO:0000313" key="2">
    <source>
        <dbReference type="EMBL" id="GFH24803.1"/>
    </source>
</evidence>
<proteinExistence type="predicted"/>
<dbReference type="SUPFAM" id="SSF56112">
    <property type="entry name" value="Protein kinase-like (PK-like)"/>
    <property type="match status" value="1"/>
</dbReference>
<feature type="domain" description="Protein kinase" evidence="1">
    <location>
        <begin position="29"/>
        <end position="162"/>
    </location>
</feature>
<protein>
    <submittedName>
        <fullName evidence="2">Protein kinase domain-containing protein</fullName>
    </submittedName>
</protein>
<accession>A0A699ZQ44</accession>
<gene>
    <name evidence="2" type="ORF">HaLaN_22662</name>
</gene>
<dbReference type="PROSITE" id="PS50011">
    <property type="entry name" value="PROTEIN_KINASE_DOM"/>
    <property type="match status" value="1"/>
</dbReference>
<dbReference type="PANTHER" id="PTHR44329">
    <property type="entry name" value="SERINE/THREONINE-PROTEIN KINASE TNNI3K-RELATED"/>
    <property type="match status" value="1"/>
</dbReference>
<dbReference type="InterPro" id="IPR011009">
    <property type="entry name" value="Kinase-like_dom_sf"/>
</dbReference>
<sequence>MKVYQTAIAQHQRASSSTSVEPSVPYEEVEVIAKAGQGAFGSVYVAMWRGILVAVKVMKQQMDGRRAMRTAWELAVTKSLQHSNVVAVLNVLTDVLVEKHSKRVIRFVPSTAVDAMITSWSSSMGVPTLSTAIGMDKESQPRCQVIIMEYCNLGPLHHFMAE</sequence>
<dbReference type="GO" id="GO:0005524">
    <property type="term" value="F:ATP binding"/>
    <property type="evidence" value="ECO:0007669"/>
    <property type="project" value="InterPro"/>
</dbReference>